<dbReference type="InterPro" id="IPR016040">
    <property type="entry name" value="NAD(P)-bd_dom"/>
</dbReference>
<dbReference type="RefSeq" id="WP_128533888.1">
    <property type="nucleotide sequence ID" value="NZ_SBIW01000004.1"/>
</dbReference>
<dbReference type="InterPro" id="IPR036291">
    <property type="entry name" value="NAD(P)-bd_dom_sf"/>
</dbReference>
<dbReference type="Proteomes" id="UP000286701">
    <property type="component" value="Unassembled WGS sequence"/>
</dbReference>
<dbReference type="PANTHER" id="PTHR14097">
    <property type="entry name" value="OXIDOREDUCTASE HTATIP2"/>
    <property type="match status" value="1"/>
</dbReference>
<sequence>MGYKAIIVGASGLVGDKLLTVMLNHAEYDEVLVLVRKKLPVEHKKLVQMVINFDDLPKYAASLTGHAVFSCLGTTNAKTPDKEQYRKIDHDYPLRIAELAKANGVEQFHLVSAVGANAGSSTFYLKLKGDLEDSLKAVGFKSLYIYQPSMLYGGRKDQRTFENALISLFKVIDHLMMGGWRKYRSIDAANIANAMFRNSLKSAPGIHTYTFDQIKNA</sequence>
<keyword evidence="3" id="KW-1185">Reference proteome</keyword>
<feature type="domain" description="NAD(P)-binding" evidence="1">
    <location>
        <begin position="9"/>
        <end position="118"/>
    </location>
</feature>
<dbReference type="Gene3D" id="3.40.50.720">
    <property type="entry name" value="NAD(P)-binding Rossmann-like Domain"/>
    <property type="match status" value="1"/>
</dbReference>
<protein>
    <submittedName>
        <fullName evidence="2">NAD-dependent epimerase/dehydratase family protein</fullName>
    </submittedName>
</protein>
<proteinExistence type="predicted"/>
<dbReference type="EMBL" id="SBIW01000004">
    <property type="protein sequence ID" value="RWY52303.1"/>
    <property type="molecule type" value="Genomic_DNA"/>
</dbReference>
<name>A0A3S3X7L0_9SPHI</name>
<accession>A0A3S3X7L0</accession>
<evidence type="ECO:0000313" key="3">
    <source>
        <dbReference type="Proteomes" id="UP000286701"/>
    </source>
</evidence>
<dbReference type="OrthoDB" id="9798632at2"/>
<dbReference type="SUPFAM" id="SSF51735">
    <property type="entry name" value="NAD(P)-binding Rossmann-fold domains"/>
    <property type="match status" value="1"/>
</dbReference>
<evidence type="ECO:0000259" key="1">
    <source>
        <dbReference type="Pfam" id="PF13460"/>
    </source>
</evidence>
<dbReference type="Pfam" id="PF13460">
    <property type="entry name" value="NAD_binding_10"/>
    <property type="match status" value="1"/>
</dbReference>
<evidence type="ECO:0000313" key="2">
    <source>
        <dbReference type="EMBL" id="RWY52303.1"/>
    </source>
</evidence>
<reference evidence="2 3" key="1">
    <citation type="submission" date="2019-01" db="EMBL/GenBank/DDBJ databases">
        <title>Mucilaginibacter antarcticum sp. nov., isolated from antarctic soil.</title>
        <authorList>
            <person name="Yan Y.-Q."/>
            <person name="Du Z.-J."/>
        </authorList>
    </citation>
    <scope>NUCLEOTIDE SEQUENCE [LARGE SCALE GENOMIC DNA]</scope>
    <source>
        <strain evidence="2 3">F01003</strain>
    </source>
</reference>
<comment type="caution">
    <text evidence="2">The sequence shown here is derived from an EMBL/GenBank/DDBJ whole genome shotgun (WGS) entry which is preliminary data.</text>
</comment>
<organism evidence="2 3">
    <name type="scientific">Mucilaginibacter gilvus</name>
    <dbReference type="NCBI Taxonomy" id="2305909"/>
    <lineage>
        <taxon>Bacteria</taxon>
        <taxon>Pseudomonadati</taxon>
        <taxon>Bacteroidota</taxon>
        <taxon>Sphingobacteriia</taxon>
        <taxon>Sphingobacteriales</taxon>
        <taxon>Sphingobacteriaceae</taxon>
        <taxon>Mucilaginibacter</taxon>
    </lineage>
</organism>
<dbReference type="PANTHER" id="PTHR14097:SF7">
    <property type="entry name" value="OXIDOREDUCTASE HTATIP2"/>
    <property type="match status" value="1"/>
</dbReference>
<gene>
    <name evidence="2" type="ORF">EPL05_10325</name>
</gene>
<dbReference type="AlphaFoldDB" id="A0A3S3X7L0"/>